<sequence>MAEMKDYSENNFHEVEWEEGISVVRFHAPWCPPCRSSSDVFEKFAEGLDASVHAGRVNTDTAPALAVRYEIWGLPTVIMFRDGQEVKRINGVKSLSVYRNAFEKI</sequence>
<gene>
    <name evidence="10" type="ORF">J5U05_004509</name>
</gene>
<dbReference type="Proteomes" id="UP000871786">
    <property type="component" value="Unassembled WGS sequence"/>
</dbReference>
<evidence type="ECO:0000259" key="9">
    <source>
        <dbReference type="PROSITE" id="PS51352"/>
    </source>
</evidence>
<evidence type="ECO:0000256" key="4">
    <source>
        <dbReference type="ARBA" id="ARBA00022982"/>
    </source>
</evidence>
<reference evidence="10" key="2">
    <citation type="submission" date="2021-03" db="EMBL/GenBank/DDBJ databases">
        <authorList>
            <consortium name="NCBI Pathogen Detection Project"/>
        </authorList>
    </citation>
    <scope>NUCLEOTIDE SEQUENCE</scope>
    <source>
        <strain evidence="10">ST-87-5</strain>
    </source>
</reference>
<keyword evidence="5 8" id="KW-1015">Disulfide bond</keyword>
<accession>A0A8H9SP06</accession>
<dbReference type="EMBL" id="DADRWU010000077">
    <property type="protein sequence ID" value="HBA4249267.1"/>
    <property type="molecule type" value="Genomic_DNA"/>
</dbReference>
<dbReference type="PROSITE" id="PS00194">
    <property type="entry name" value="THIOREDOXIN_1"/>
    <property type="match status" value="1"/>
</dbReference>
<evidence type="ECO:0000256" key="5">
    <source>
        <dbReference type="ARBA" id="ARBA00023157"/>
    </source>
</evidence>
<dbReference type="PIRSF" id="PIRSF000077">
    <property type="entry name" value="Thioredoxin"/>
    <property type="match status" value="1"/>
</dbReference>
<dbReference type="PANTHER" id="PTHR45663">
    <property type="entry name" value="GEO12009P1"/>
    <property type="match status" value="1"/>
</dbReference>
<dbReference type="Gene3D" id="3.40.30.10">
    <property type="entry name" value="Glutaredoxin"/>
    <property type="match status" value="1"/>
</dbReference>
<evidence type="ECO:0000256" key="2">
    <source>
        <dbReference type="ARBA" id="ARBA00008987"/>
    </source>
</evidence>
<proteinExistence type="inferred from homology"/>
<reference evidence="10" key="1">
    <citation type="journal article" date="2018" name="Genome Biol.">
        <title>SKESA: strategic k-mer extension for scrupulous assemblies.</title>
        <authorList>
            <person name="Souvorov A."/>
            <person name="Agarwala R."/>
            <person name="Lipman D.J."/>
        </authorList>
    </citation>
    <scope>NUCLEOTIDE SEQUENCE</scope>
    <source>
        <strain evidence="10">ST-87-5</strain>
    </source>
</reference>
<name>A0A8H9SP06_ECOLX</name>
<keyword evidence="3" id="KW-0813">Transport</keyword>
<dbReference type="GO" id="GO:0005829">
    <property type="term" value="C:cytosol"/>
    <property type="evidence" value="ECO:0007669"/>
    <property type="project" value="TreeGrafter"/>
</dbReference>
<dbReference type="InterPro" id="IPR036249">
    <property type="entry name" value="Thioredoxin-like_sf"/>
</dbReference>
<dbReference type="InterPro" id="IPR013766">
    <property type="entry name" value="Thioredoxin_domain"/>
</dbReference>
<dbReference type="InterPro" id="IPR017937">
    <property type="entry name" value="Thioredoxin_CS"/>
</dbReference>
<comment type="caution">
    <text evidence="10">The sequence shown here is derived from an EMBL/GenBank/DDBJ whole genome shotgun (WGS) entry which is preliminary data.</text>
</comment>
<evidence type="ECO:0000256" key="7">
    <source>
        <dbReference type="PIRNR" id="PIRNR000077"/>
    </source>
</evidence>
<evidence type="ECO:0000256" key="6">
    <source>
        <dbReference type="ARBA" id="ARBA00023284"/>
    </source>
</evidence>
<dbReference type="InterPro" id="IPR005746">
    <property type="entry name" value="Thioredoxin"/>
</dbReference>
<keyword evidence="4" id="KW-0249">Electron transport</keyword>
<protein>
    <recommendedName>
        <fullName evidence="7">Thioredoxin</fullName>
    </recommendedName>
</protein>
<evidence type="ECO:0000313" key="10">
    <source>
        <dbReference type="EMBL" id="HBA4249267.1"/>
    </source>
</evidence>
<dbReference type="GO" id="GO:0015035">
    <property type="term" value="F:protein-disulfide reductase activity"/>
    <property type="evidence" value="ECO:0007669"/>
    <property type="project" value="InterPro"/>
</dbReference>
<comment type="similarity">
    <text evidence="2 7">Belongs to the thioredoxin family.</text>
</comment>
<dbReference type="PROSITE" id="PS51352">
    <property type="entry name" value="THIOREDOXIN_2"/>
    <property type="match status" value="1"/>
</dbReference>
<evidence type="ECO:0000256" key="8">
    <source>
        <dbReference type="PIRSR" id="PIRSR000077-4"/>
    </source>
</evidence>
<dbReference type="GO" id="GO:0045454">
    <property type="term" value="P:cell redox homeostasis"/>
    <property type="evidence" value="ECO:0007669"/>
    <property type="project" value="TreeGrafter"/>
</dbReference>
<organism evidence="10">
    <name type="scientific">Escherichia coli</name>
    <dbReference type="NCBI Taxonomy" id="562"/>
    <lineage>
        <taxon>Bacteria</taxon>
        <taxon>Pseudomonadati</taxon>
        <taxon>Pseudomonadota</taxon>
        <taxon>Gammaproteobacteria</taxon>
        <taxon>Enterobacterales</taxon>
        <taxon>Enterobacteriaceae</taxon>
        <taxon>Escherichia</taxon>
    </lineage>
</organism>
<dbReference type="Pfam" id="PF00085">
    <property type="entry name" value="Thioredoxin"/>
    <property type="match status" value="1"/>
</dbReference>
<dbReference type="SUPFAM" id="SSF52833">
    <property type="entry name" value="Thioredoxin-like"/>
    <property type="match status" value="1"/>
</dbReference>
<keyword evidence="6 8" id="KW-0676">Redox-active center</keyword>
<evidence type="ECO:0000256" key="3">
    <source>
        <dbReference type="ARBA" id="ARBA00022448"/>
    </source>
</evidence>
<comment type="function">
    <text evidence="1">Participates in various redox reactions through the reversible oxidation of its active center dithiol to a disulfide and catalyzes dithiol-disulfide exchange reactions.</text>
</comment>
<feature type="domain" description="Thioredoxin" evidence="9">
    <location>
        <begin position="1"/>
        <end position="105"/>
    </location>
</feature>
<dbReference type="RefSeq" id="WP_032175006.1">
    <property type="nucleotide sequence ID" value="NZ_JAKVXO010000094.1"/>
</dbReference>
<dbReference type="PANTHER" id="PTHR45663:SF11">
    <property type="entry name" value="GEO12009P1"/>
    <property type="match status" value="1"/>
</dbReference>
<dbReference type="CDD" id="cd02947">
    <property type="entry name" value="TRX_family"/>
    <property type="match status" value="1"/>
</dbReference>
<feature type="disulfide bond" description="Redox-active" evidence="8">
    <location>
        <begin position="31"/>
        <end position="34"/>
    </location>
</feature>
<evidence type="ECO:0000256" key="1">
    <source>
        <dbReference type="ARBA" id="ARBA00003318"/>
    </source>
</evidence>
<dbReference type="AlphaFoldDB" id="A0A8H9SP06"/>